<evidence type="ECO:0000313" key="2">
    <source>
        <dbReference type="EMBL" id="RXJ63300.1"/>
    </source>
</evidence>
<dbReference type="SUPFAM" id="SSF52833">
    <property type="entry name" value="Thioredoxin-like"/>
    <property type="match status" value="1"/>
</dbReference>
<dbReference type="AlphaFoldDB" id="A0A4Q0XZZ0"/>
<reference evidence="2 3" key="1">
    <citation type="submission" date="2017-10" db="EMBL/GenBank/DDBJ databases">
        <title>Genomics of the genus Arcobacter.</title>
        <authorList>
            <person name="Perez-Cataluna A."/>
            <person name="Figueras M.J."/>
        </authorList>
    </citation>
    <scope>NUCLEOTIDE SEQUENCE [LARGE SCALE GENOMIC DNA]</scope>
    <source>
        <strain evidence="2 3">DSM 24636</strain>
    </source>
</reference>
<dbReference type="PROSITE" id="PS51257">
    <property type="entry name" value="PROKAR_LIPOPROTEIN"/>
    <property type="match status" value="1"/>
</dbReference>
<dbReference type="RefSeq" id="WP_044415378.1">
    <property type="nucleotide sequence ID" value="NZ_CP041070.1"/>
</dbReference>
<dbReference type="Gene3D" id="3.40.30.10">
    <property type="entry name" value="Glutaredoxin"/>
    <property type="match status" value="1"/>
</dbReference>
<dbReference type="InterPro" id="IPR000866">
    <property type="entry name" value="AhpC/TSA"/>
</dbReference>
<dbReference type="PROSITE" id="PS51352">
    <property type="entry name" value="THIOREDOXIN_2"/>
    <property type="match status" value="1"/>
</dbReference>
<evidence type="ECO:0000313" key="3">
    <source>
        <dbReference type="Proteomes" id="UP000290191"/>
    </source>
</evidence>
<dbReference type="GO" id="GO:0016209">
    <property type="term" value="F:antioxidant activity"/>
    <property type="evidence" value="ECO:0007669"/>
    <property type="project" value="InterPro"/>
</dbReference>
<dbReference type="CDD" id="cd02966">
    <property type="entry name" value="TlpA_like_family"/>
    <property type="match status" value="1"/>
</dbReference>
<protein>
    <submittedName>
        <fullName evidence="2">TlpA family protein disulfide reductase</fullName>
    </submittedName>
</protein>
<dbReference type="PANTHER" id="PTHR42852">
    <property type="entry name" value="THIOL:DISULFIDE INTERCHANGE PROTEIN DSBE"/>
    <property type="match status" value="1"/>
</dbReference>
<name>A0A4Q0XZZ0_9BACT</name>
<feature type="domain" description="Thioredoxin" evidence="1">
    <location>
        <begin position="38"/>
        <end position="186"/>
    </location>
</feature>
<dbReference type="InterPro" id="IPR036249">
    <property type="entry name" value="Thioredoxin-like_sf"/>
</dbReference>
<evidence type="ECO:0000259" key="1">
    <source>
        <dbReference type="PROSITE" id="PS51352"/>
    </source>
</evidence>
<organism evidence="2 3">
    <name type="scientific">Halarcobacter anaerophilus</name>
    <dbReference type="NCBI Taxonomy" id="877500"/>
    <lineage>
        <taxon>Bacteria</taxon>
        <taxon>Pseudomonadati</taxon>
        <taxon>Campylobacterota</taxon>
        <taxon>Epsilonproteobacteria</taxon>
        <taxon>Campylobacterales</taxon>
        <taxon>Arcobacteraceae</taxon>
        <taxon>Halarcobacter</taxon>
    </lineage>
</organism>
<dbReference type="InterPro" id="IPR013766">
    <property type="entry name" value="Thioredoxin_domain"/>
</dbReference>
<dbReference type="Pfam" id="PF00578">
    <property type="entry name" value="AhpC-TSA"/>
    <property type="match status" value="1"/>
</dbReference>
<accession>A0A4Q0XZZ0</accession>
<dbReference type="EMBL" id="PDKO01000004">
    <property type="protein sequence ID" value="RXJ63300.1"/>
    <property type="molecule type" value="Genomic_DNA"/>
</dbReference>
<dbReference type="GO" id="GO:0016491">
    <property type="term" value="F:oxidoreductase activity"/>
    <property type="evidence" value="ECO:0007669"/>
    <property type="project" value="InterPro"/>
</dbReference>
<dbReference type="Proteomes" id="UP000290191">
    <property type="component" value="Unassembled WGS sequence"/>
</dbReference>
<proteinExistence type="predicted"/>
<dbReference type="OrthoDB" id="9813820at2"/>
<gene>
    <name evidence="2" type="ORF">CRV06_06385</name>
</gene>
<sequence length="186" mass="21571">MKKSLFLFSIVAVFLFGGCNSEDEAKAVSNNNNASFEKLKALSNKTYNLKTFEGKTLPIKVENDILSSKEYKDKIVLINFWATWCPPCIKEIPVFNELYEKYSDKFVIVGVLFEKDKDPKELEAFIEKYNIKFPITVGDENFRMAKAFNDVRKVPESYLYSKEGKYVKDYIGEVDKEDLENYLKSN</sequence>
<dbReference type="InterPro" id="IPR050553">
    <property type="entry name" value="Thioredoxin_ResA/DsbE_sf"/>
</dbReference>
<keyword evidence="3" id="KW-1185">Reference proteome</keyword>
<comment type="caution">
    <text evidence="2">The sequence shown here is derived from an EMBL/GenBank/DDBJ whole genome shotgun (WGS) entry which is preliminary data.</text>
</comment>
<dbReference type="PANTHER" id="PTHR42852:SF13">
    <property type="entry name" value="PROTEIN DIPZ"/>
    <property type="match status" value="1"/>
</dbReference>
<dbReference type="STRING" id="877500.GCA_000935065_00529"/>